<dbReference type="GO" id="GO:0016020">
    <property type="term" value="C:membrane"/>
    <property type="evidence" value="ECO:0007669"/>
    <property type="project" value="InterPro"/>
</dbReference>
<feature type="binding site" evidence="10">
    <location>
        <position position="198"/>
    </location>
    <ligand>
        <name>Cu(2+)</name>
        <dbReference type="ChEBI" id="CHEBI:29036"/>
        <label>1</label>
        <note>catalytic</note>
    </ligand>
</feature>
<keyword evidence="4 14" id="KW-0560">Oxidoreductase</keyword>
<keyword evidence="3" id="KW-0732">Signal</keyword>
<accession>A0A7R8CJY5</accession>
<dbReference type="EC" id="1.14.17.3" evidence="1"/>
<feature type="disulfide bond" evidence="11">
    <location>
        <begin position="224"/>
        <end position="245"/>
    </location>
</feature>
<dbReference type="EMBL" id="HG994593">
    <property type="protein sequence ID" value="CAF2845790.1"/>
    <property type="molecule type" value="Genomic_DNA"/>
</dbReference>
<dbReference type="GO" id="GO:0005507">
    <property type="term" value="F:copper ion binding"/>
    <property type="evidence" value="ECO:0007669"/>
    <property type="project" value="InterPro"/>
</dbReference>
<dbReference type="InterPro" id="IPR008977">
    <property type="entry name" value="PHM/PNGase_F_dom_sf"/>
</dbReference>
<evidence type="ECO:0000256" key="10">
    <source>
        <dbReference type="PIRSR" id="PIRSR600720-2"/>
    </source>
</evidence>
<dbReference type="OrthoDB" id="10044505at2759"/>
<gene>
    <name evidence="14" type="ORF">LSAA_5554</name>
</gene>
<keyword evidence="5 10" id="KW-0186">Copper</keyword>
<keyword evidence="8" id="KW-0325">Glycoprotein</keyword>
<protein>
    <recommendedName>
        <fullName evidence="1">peptidylglycine monooxygenase</fullName>
        <ecNumber evidence="1">1.14.17.3</ecNumber>
    </recommendedName>
</protein>
<comment type="catalytic activity">
    <reaction evidence="9">
        <text>a [peptide]-C-terminal glycine + 2 L-ascorbate + O2 = a [peptide]-C-terminal (2S)-2-hydroxyglycine + 2 monodehydro-L-ascorbate radical + H2O</text>
        <dbReference type="Rhea" id="RHEA:21452"/>
        <dbReference type="Rhea" id="RHEA-COMP:13486"/>
        <dbReference type="Rhea" id="RHEA-COMP:15321"/>
        <dbReference type="ChEBI" id="CHEBI:15377"/>
        <dbReference type="ChEBI" id="CHEBI:15379"/>
        <dbReference type="ChEBI" id="CHEBI:38290"/>
        <dbReference type="ChEBI" id="CHEBI:59513"/>
        <dbReference type="ChEBI" id="CHEBI:137000"/>
        <dbReference type="ChEBI" id="CHEBI:142768"/>
        <dbReference type="EC" id="1.14.17.3"/>
    </reaction>
</comment>
<dbReference type="Gene3D" id="2.60.120.230">
    <property type="match status" value="2"/>
</dbReference>
<dbReference type="Proteomes" id="UP000675881">
    <property type="component" value="Chromosome 14"/>
</dbReference>
<evidence type="ECO:0000256" key="1">
    <source>
        <dbReference type="ARBA" id="ARBA00012689"/>
    </source>
</evidence>
<evidence type="ECO:0000256" key="4">
    <source>
        <dbReference type="ARBA" id="ARBA00023002"/>
    </source>
</evidence>
<dbReference type="InterPro" id="IPR024548">
    <property type="entry name" value="Cu2_monoox_C"/>
</dbReference>
<dbReference type="SUPFAM" id="SSF49742">
    <property type="entry name" value="PHM/PNGase F"/>
    <property type="match status" value="2"/>
</dbReference>
<dbReference type="PROSITE" id="PS00085">
    <property type="entry name" value="CU2_MONOOXYGENASE_2"/>
    <property type="match status" value="1"/>
</dbReference>
<sequence>MWRFHIQILFVVLQKSIPGHGADVFPALMPKVIPTREESYCPNASQHTAHHMLIYGCTEPGSTNEVWNCGEMSTTTDSAFEASASPCETEPQIIYAWAKGAPQLELPPEVGFKVGKGTTIKFLVLQVHYAHLDMILPSGDDSGVYIKFTDKYQPKEAGVLLLGTGGFAPAHSTTFFETSCEVRDDREIHPFAFRTHTHGLGRIVSGWKTKNLIITADDIVAARCTMVNDRDWEVHVGATNEDEMCNFYIMYWIKGNGGPVRPNSCFSQGPPHWSWRGWEFGPRLKNIPDLEASQI</sequence>
<evidence type="ECO:0000313" key="14">
    <source>
        <dbReference type="EMBL" id="CAF2845790.1"/>
    </source>
</evidence>
<dbReference type="PRINTS" id="PR00790">
    <property type="entry name" value="PAMONOXGNASE"/>
</dbReference>
<evidence type="ECO:0000256" key="9">
    <source>
        <dbReference type="ARBA" id="ARBA00048431"/>
    </source>
</evidence>
<dbReference type="InterPro" id="IPR000323">
    <property type="entry name" value="Cu2_ascorb_mOase_N"/>
</dbReference>
<dbReference type="InterPro" id="IPR036939">
    <property type="entry name" value="Cu2_ascorb_mOase_N_sf"/>
</dbReference>
<evidence type="ECO:0000256" key="2">
    <source>
        <dbReference type="ARBA" id="ARBA00022723"/>
    </source>
</evidence>
<feature type="binding site" evidence="10">
    <location>
        <position position="50"/>
    </location>
    <ligand>
        <name>Cu(2+)</name>
        <dbReference type="ChEBI" id="CHEBI:29036"/>
        <label>1</label>
        <note>catalytic</note>
    </ligand>
</feature>
<keyword evidence="7 11" id="KW-1015">Disulfide bond</keyword>
<feature type="binding site" evidence="10">
    <location>
        <position position="244"/>
    </location>
    <ligand>
        <name>Cu(2+)</name>
        <dbReference type="ChEBI" id="CHEBI:29036"/>
        <label>2</label>
        <note>catalytic</note>
    </ligand>
</feature>
<evidence type="ECO:0000259" key="12">
    <source>
        <dbReference type="Pfam" id="PF01082"/>
    </source>
</evidence>
<dbReference type="PANTHER" id="PTHR10680">
    <property type="entry name" value="PEPTIDYL-GLYCINE ALPHA-AMIDATING MONOOXYGENASE"/>
    <property type="match status" value="1"/>
</dbReference>
<evidence type="ECO:0000259" key="13">
    <source>
        <dbReference type="Pfam" id="PF03712"/>
    </source>
</evidence>
<evidence type="ECO:0000256" key="11">
    <source>
        <dbReference type="PIRSR" id="PIRSR600720-3"/>
    </source>
</evidence>
<reference evidence="14" key="1">
    <citation type="submission" date="2021-02" db="EMBL/GenBank/DDBJ databases">
        <authorList>
            <person name="Bekaert M."/>
        </authorList>
    </citation>
    <scope>NUCLEOTIDE SEQUENCE</scope>
    <source>
        <strain evidence="14">IoA-00</strain>
    </source>
</reference>
<feature type="domain" description="Copper type II ascorbate-dependent monooxygenase C-terminal" evidence="13">
    <location>
        <begin position="210"/>
        <end position="275"/>
    </location>
</feature>
<feature type="binding site" evidence="10">
    <location>
        <position position="128"/>
    </location>
    <ligand>
        <name>Cu(2+)</name>
        <dbReference type="ChEBI" id="CHEBI:29036"/>
        <label>1</label>
        <note>catalytic</note>
    </ligand>
</feature>
<dbReference type="Pfam" id="PF01082">
    <property type="entry name" value="Cu2_monooxygen"/>
    <property type="match status" value="1"/>
</dbReference>
<feature type="domain" description="Copper type II ascorbate-dependent monooxygenase N-terminal" evidence="12">
    <location>
        <begin position="38"/>
        <end position="133"/>
    </location>
</feature>
<dbReference type="GO" id="GO:0006518">
    <property type="term" value="P:peptide metabolic process"/>
    <property type="evidence" value="ECO:0007669"/>
    <property type="project" value="InterPro"/>
</dbReference>
<evidence type="ECO:0000256" key="5">
    <source>
        <dbReference type="ARBA" id="ARBA00023008"/>
    </source>
</evidence>
<feature type="binding site" evidence="10">
    <location>
        <position position="51"/>
    </location>
    <ligand>
        <name>Cu(2+)</name>
        <dbReference type="ChEBI" id="CHEBI:29036"/>
        <label>1</label>
        <note>catalytic</note>
    </ligand>
</feature>
<dbReference type="AlphaFoldDB" id="A0A7R8CJY5"/>
<evidence type="ECO:0000256" key="7">
    <source>
        <dbReference type="ARBA" id="ARBA00023157"/>
    </source>
</evidence>
<evidence type="ECO:0000313" key="15">
    <source>
        <dbReference type="Proteomes" id="UP000675881"/>
    </source>
</evidence>
<dbReference type="PANTHER" id="PTHR10680:SF14">
    <property type="entry name" value="PEPTIDYL-GLYCINE ALPHA-AMIDATING MONOOXYGENASE"/>
    <property type="match status" value="1"/>
</dbReference>
<dbReference type="Pfam" id="PF03712">
    <property type="entry name" value="Cu2_monoox_C"/>
    <property type="match status" value="1"/>
</dbReference>
<feature type="binding site" evidence="10">
    <location>
        <position position="196"/>
    </location>
    <ligand>
        <name>Cu(2+)</name>
        <dbReference type="ChEBI" id="CHEBI:29036"/>
        <label>1</label>
        <note>catalytic</note>
    </ligand>
</feature>
<dbReference type="GO" id="GO:0005576">
    <property type="term" value="C:extracellular region"/>
    <property type="evidence" value="ECO:0007669"/>
    <property type="project" value="TreeGrafter"/>
</dbReference>
<keyword evidence="6" id="KW-0503">Monooxygenase</keyword>
<comment type="cofactor">
    <cofactor evidence="10">
        <name>Cu(2+)</name>
        <dbReference type="ChEBI" id="CHEBI:29036"/>
    </cofactor>
    <text evidence="10">Binds 2 Cu(2+) ions per subunit.</text>
</comment>
<evidence type="ECO:0000256" key="3">
    <source>
        <dbReference type="ARBA" id="ARBA00022729"/>
    </source>
</evidence>
<dbReference type="InterPro" id="IPR014783">
    <property type="entry name" value="Cu2_ascorb_mOase_CS-2"/>
</dbReference>
<keyword evidence="2 10" id="KW-0479">Metal-binding</keyword>
<proteinExistence type="predicted"/>
<name>A0A7R8CJY5_LEPSM</name>
<keyword evidence="15" id="KW-1185">Reference proteome</keyword>
<evidence type="ECO:0000256" key="6">
    <source>
        <dbReference type="ARBA" id="ARBA00023033"/>
    </source>
</evidence>
<dbReference type="Gene3D" id="2.60.120.310">
    <property type="entry name" value="Copper type II, ascorbate-dependent monooxygenase, N-terminal domain"/>
    <property type="match status" value="1"/>
</dbReference>
<evidence type="ECO:0000256" key="8">
    <source>
        <dbReference type="ARBA" id="ARBA00023180"/>
    </source>
</evidence>
<dbReference type="InterPro" id="IPR000720">
    <property type="entry name" value="PHM/PAL"/>
</dbReference>
<dbReference type="InterPro" id="IPR014784">
    <property type="entry name" value="Cu2_ascorb_mOase-like_C"/>
</dbReference>
<organism evidence="14 15">
    <name type="scientific">Lepeophtheirus salmonis</name>
    <name type="common">Salmon louse</name>
    <name type="synonym">Caligus salmonis</name>
    <dbReference type="NCBI Taxonomy" id="72036"/>
    <lineage>
        <taxon>Eukaryota</taxon>
        <taxon>Metazoa</taxon>
        <taxon>Ecdysozoa</taxon>
        <taxon>Arthropoda</taxon>
        <taxon>Crustacea</taxon>
        <taxon>Multicrustacea</taxon>
        <taxon>Hexanauplia</taxon>
        <taxon>Copepoda</taxon>
        <taxon>Siphonostomatoida</taxon>
        <taxon>Caligidae</taxon>
        <taxon>Lepeophtheirus</taxon>
    </lineage>
</organism>
<dbReference type="GO" id="GO:0004504">
    <property type="term" value="F:peptidylglycine monooxygenase activity"/>
    <property type="evidence" value="ECO:0007669"/>
    <property type="project" value="UniProtKB-EC"/>
</dbReference>